<dbReference type="InterPro" id="IPR019414">
    <property type="entry name" value="Rtp1_C2"/>
</dbReference>
<dbReference type="InterPro" id="IPR039600">
    <property type="entry name" value="TANGO6/Rtp1"/>
</dbReference>
<feature type="region of interest" description="Disordered" evidence="2">
    <location>
        <begin position="913"/>
        <end position="937"/>
    </location>
</feature>
<dbReference type="PANTHER" id="PTHR20959:SF1">
    <property type="entry name" value="TRANSPORT AND GOLGI ORGANIZATION PROTEIN 6 HOMOLOG"/>
    <property type="match status" value="1"/>
</dbReference>
<name>A0AAN6Y884_9PEZI</name>
<feature type="compositionally biased region" description="Basic and acidic residues" evidence="2">
    <location>
        <begin position="927"/>
        <end position="937"/>
    </location>
</feature>
<dbReference type="Pfam" id="PF10304">
    <property type="entry name" value="RTP1_C2"/>
    <property type="match status" value="1"/>
</dbReference>
<sequence>MTMDQSAPDKNGRQRLMQSILDHGAKAFSPEAAGNVQGQAKARQEFDELLQGIKTPSLIAALNVLIRPGHSPPWLRTKLMEALALVPLRPDGVRITLEFVFSVHPSSTVRATEAAVPQKKGANITLEALTMASNLISSPHASVPSEAWYACISPQLLELLDGVQGPELVKAASYIIGFGILGRKASGAPGTPGWKYLAEPILHAIKPPLGRRDGTKSDEEIIDLSKDKVLVNCAQLASALRRLQSLTTSHPNPGLCKRLLYPLLLPLWALSSWPNTRQELNDQICTPALELLKIYLKLAGSSGTLFLLVHHLGYVGGLNFKTPEWVYKETENGELRIVETAHRIGSHVGDSPQISLLDMDNKIPKLLELVTAIFSDADIATVFLELLERWLNSSKRTKITTVLIKEEETEDQDPMTQLTELKVLQAMMSRFPEKLATQPKHILSLVSQILAGQDDTANNEQEEEEVAAVALSLLNMIVTVPGFEKSKVDPDIITSIETSLEKLSSKKASDLSQTAQNLKLLLKYRDELDELTAASPNSTTTTAPTARQIEDRKTYSLAISYITAADSPPPVKSEGLNLLSNLITAQSPVLDIPGVLVLLSSLMRDSEDYINLRVIKMFTLLASSRHHPKAVTRELLDHYIDAKETETVDSRLRFGEALLQVVDRLGETFTGDLAKEVGDALLNVAGRRGQRPKTEARQKRERDKQMRQKKKNQDLDPDMDMDEEEEDELTSDEKAREEILARIVSGWESRRGTEDVRIRASALSIFSSAVETNIAGLGPTMLYTAVDLCVSILRMETDMEKGILRRAAVLLVLSFVRALDKARSERRSSTLGIGFGMAAQQDILVALGYVAQTDNDGLVRQHARDVIESLENWNVASLVGDNASNGGLLGGIGTGLPRLAGLVVDPGRSMSAAHVARDGSAAGGDRPGSHPRIEEIE</sequence>
<dbReference type="PANTHER" id="PTHR20959">
    <property type="entry name" value="TRANSPORT AND GOLGI ORGANIZATION PROTEIN 6 FAMILY MEMBER"/>
    <property type="match status" value="1"/>
</dbReference>
<feature type="domain" description="RNA polymerase II assembly factor Rtp1 C-terminal" evidence="4">
    <location>
        <begin position="564"/>
        <end position="668"/>
    </location>
</feature>
<feature type="region of interest" description="Disordered" evidence="2">
    <location>
        <begin position="684"/>
        <end position="733"/>
    </location>
</feature>
<proteinExistence type="inferred from homology"/>
<evidence type="ECO:0000256" key="2">
    <source>
        <dbReference type="SAM" id="MobiDB-lite"/>
    </source>
</evidence>
<dbReference type="EMBL" id="MU858100">
    <property type="protein sequence ID" value="KAK4214001.1"/>
    <property type="molecule type" value="Genomic_DNA"/>
</dbReference>
<dbReference type="InterPro" id="IPR019451">
    <property type="entry name" value="Rtp1_C1"/>
</dbReference>
<dbReference type="InterPro" id="IPR016024">
    <property type="entry name" value="ARM-type_fold"/>
</dbReference>
<gene>
    <name evidence="5" type="ORF">QBC37DRAFT_422004</name>
</gene>
<comment type="similarity">
    <text evidence="1">Belongs to the Tango6 family.</text>
</comment>
<feature type="compositionally biased region" description="Basic and acidic residues" evidence="2">
    <location>
        <begin position="692"/>
        <end position="714"/>
    </location>
</feature>
<protein>
    <recommendedName>
        <fullName evidence="7">Protein required for cell viability</fullName>
    </recommendedName>
</protein>
<dbReference type="SUPFAM" id="SSF48371">
    <property type="entry name" value="ARM repeat"/>
    <property type="match status" value="1"/>
</dbReference>
<organism evidence="5 6">
    <name type="scientific">Rhypophila decipiens</name>
    <dbReference type="NCBI Taxonomy" id="261697"/>
    <lineage>
        <taxon>Eukaryota</taxon>
        <taxon>Fungi</taxon>
        <taxon>Dikarya</taxon>
        <taxon>Ascomycota</taxon>
        <taxon>Pezizomycotina</taxon>
        <taxon>Sordariomycetes</taxon>
        <taxon>Sordariomycetidae</taxon>
        <taxon>Sordariales</taxon>
        <taxon>Naviculisporaceae</taxon>
        <taxon>Rhypophila</taxon>
    </lineage>
</organism>
<dbReference type="Pfam" id="PF10363">
    <property type="entry name" value="RTP1_C1"/>
    <property type="match status" value="1"/>
</dbReference>
<evidence type="ECO:0000256" key="1">
    <source>
        <dbReference type="ARBA" id="ARBA00005724"/>
    </source>
</evidence>
<reference evidence="5" key="1">
    <citation type="journal article" date="2023" name="Mol. Phylogenet. Evol.">
        <title>Genome-scale phylogeny and comparative genomics of the fungal order Sordariales.</title>
        <authorList>
            <person name="Hensen N."/>
            <person name="Bonometti L."/>
            <person name="Westerberg I."/>
            <person name="Brannstrom I.O."/>
            <person name="Guillou S."/>
            <person name="Cros-Aarteil S."/>
            <person name="Calhoun S."/>
            <person name="Haridas S."/>
            <person name="Kuo A."/>
            <person name="Mondo S."/>
            <person name="Pangilinan J."/>
            <person name="Riley R."/>
            <person name="LaButti K."/>
            <person name="Andreopoulos B."/>
            <person name="Lipzen A."/>
            <person name="Chen C."/>
            <person name="Yan M."/>
            <person name="Daum C."/>
            <person name="Ng V."/>
            <person name="Clum A."/>
            <person name="Steindorff A."/>
            <person name="Ohm R.A."/>
            <person name="Martin F."/>
            <person name="Silar P."/>
            <person name="Natvig D.O."/>
            <person name="Lalanne C."/>
            <person name="Gautier V."/>
            <person name="Ament-Velasquez S.L."/>
            <person name="Kruys A."/>
            <person name="Hutchinson M.I."/>
            <person name="Powell A.J."/>
            <person name="Barry K."/>
            <person name="Miller A.N."/>
            <person name="Grigoriev I.V."/>
            <person name="Debuchy R."/>
            <person name="Gladieux P."/>
            <person name="Hiltunen Thoren M."/>
            <person name="Johannesson H."/>
        </authorList>
    </citation>
    <scope>NUCLEOTIDE SEQUENCE</scope>
    <source>
        <strain evidence="5">PSN293</strain>
    </source>
</reference>
<dbReference type="AlphaFoldDB" id="A0AAN6Y884"/>
<reference evidence="5" key="2">
    <citation type="submission" date="2023-05" db="EMBL/GenBank/DDBJ databases">
        <authorList>
            <consortium name="Lawrence Berkeley National Laboratory"/>
            <person name="Steindorff A."/>
            <person name="Hensen N."/>
            <person name="Bonometti L."/>
            <person name="Westerberg I."/>
            <person name="Brannstrom I.O."/>
            <person name="Guillou S."/>
            <person name="Cros-Aarteil S."/>
            <person name="Calhoun S."/>
            <person name="Haridas S."/>
            <person name="Kuo A."/>
            <person name="Mondo S."/>
            <person name="Pangilinan J."/>
            <person name="Riley R."/>
            <person name="Labutti K."/>
            <person name="Andreopoulos B."/>
            <person name="Lipzen A."/>
            <person name="Chen C."/>
            <person name="Yanf M."/>
            <person name="Daum C."/>
            <person name="Ng V."/>
            <person name="Clum A."/>
            <person name="Ohm R."/>
            <person name="Martin F."/>
            <person name="Silar P."/>
            <person name="Natvig D."/>
            <person name="Lalanne C."/>
            <person name="Gautier V."/>
            <person name="Ament-Velasquez S.L."/>
            <person name="Kruys A."/>
            <person name="Hutchinson M.I."/>
            <person name="Powell A.J."/>
            <person name="Barry K."/>
            <person name="Miller A.N."/>
            <person name="Grigoriev I.V."/>
            <person name="Debuchy R."/>
            <person name="Gladieux P."/>
            <person name="Thoren M.H."/>
            <person name="Johannesson H."/>
        </authorList>
    </citation>
    <scope>NUCLEOTIDE SEQUENCE</scope>
    <source>
        <strain evidence="5">PSN293</strain>
    </source>
</reference>
<dbReference type="Proteomes" id="UP001301769">
    <property type="component" value="Unassembled WGS sequence"/>
</dbReference>
<evidence type="ECO:0000259" key="3">
    <source>
        <dbReference type="Pfam" id="PF10304"/>
    </source>
</evidence>
<evidence type="ECO:0000313" key="5">
    <source>
        <dbReference type="EMBL" id="KAK4214001.1"/>
    </source>
</evidence>
<keyword evidence="6" id="KW-1185">Reference proteome</keyword>
<feature type="compositionally biased region" description="Acidic residues" evidence="2">
    <location>
        <begin position="715"/>
        <end position="730"/>
    </location>
</feature>
<comment type="caution">
    <text evidence="5">The sequence shown here is derived from an EMBL/GenBank/DDBJ whole genome shotgun (WGS) entry which is preliminary data.</text>
</comment>
<evidence type="ECO:0000313" key="6">
    <source>
        <dbReference type="Proteomes" id="UP001301769"/>
    </source>
</evidence>
<feature type="domain" description="RNA polymerase II assembly factor Rtp1 C-terminal" evidence="3">
    <location>
        <begin position="840"/>
        <end position="872"/>
    </location>
</feature>
<dbReference type="GO" id="GO:0009306">
    <property type="term" value="P:protein secretion"/>
    <property type="evidence" value="ECO:0007669"/>
    <property type="project" value="TreeGrafter"/>
</dbReference>
<evidence type="ECO:0000259" key="4">
    <source>
        <dbReference type="Pfam" id="PF10363"/>
    </source>
</evidence>
<accession>A0AAN6Y884</accession>
<evidence type="ECO:0008006" key="7">
    <source>
        <dbReference type="Google" id="ProtNLM"/>
    </source>
</evidence>